<dbReference type="InterPro" id="IPR000843">
    <property type="entry name" value="HTH_LacI"/>
</dbReference>
<dbReference type="Gene3D" id="1.10.260.40">
    <property type="entry name" value="lambda repressor-like DNA-binding domains"/>
    <property type="match status" value="1"/>
</dbReference>
<evidence type="ECO:0000313" key="3">
    <source>
        <dbReference type="Proteomes" id="UP000570493"/>
    </source>
</evidence>
<proteinExistence type="predicted"/>
<name>A0A7Y0DR03_9GAMM</name>
<dbReference type="GO" id="GO:0016740">
    <property type="term" value="F:transferase activity"/>
    <property type="evidence" value="ECO:0007669"/>
    <property type="project" value="UniProtKB-KW"/>
</dbReference>
<evidence type="ECO:0000259" key="1">
    <source>
        <dbReference type="PROSITE" id="PS50932"/>
    </source>
</evidence>
<keyword evidence="3" id="KW-1185">Reference proteome</keyword>
<sequence>MKTKTDKITIFDVAREAQVSKSTVSSVFTHSDKISDKSKAKVLVIGYVWPEPNSSAAGTHMMSLLNAFRAQTWQVEFASPAHKTEHMVNLDDYGISSATIALNCASFDEYIINYAPDIVMFDRFMMEEQFGWRVDKHCPSALKILDTEDLQCLRNARHEAHKGNRAFNHSDLHSDIAKREVAAILRCDLSLIISSFEMQLLADVFKVDSNLLHHLPFMVDLAALPVQTKSFEQRQHFMTIGNFRHAPNWDAVLYLQQIWPLIRKQLPQAELHIYGSYPPPKATALNNPKTGFFIKGWADNAYKVMEDARVCLSPLRFGAGIKGKLLEAMIMQTPSVTTSIGSEGMHEDLPWSGMVENEPLQFADAAVALYQNKSLFTQAQTAGNTILKTHYDKQLLSNNLIIKIQSIKEQLQAHREANFTGQMLKHHTMRSTQYMAQWIEAKNR</sequence>
<evidence type="ECO:0000313" key="2">
    <source>
        <dbReference type="EMBL" id="NMM39858.1"/>
    </source>
</evidence>
<protein>
    <submittedName>
        <fullName evidence="2">Glycosyltransferase</fullName>
    </submittedName>
</protein>
<organism evidence="2 3">
    <name type="scientific">Pseudoalteromonas arctica</name>
    <dbReference type="NCBI Taxonomy" id="394751"/>
    <lineage>
        <taxon>Bacteria</taxon>
        <taxon>Pseudomonadati</taxon>
        <taxon>Pseudomonadota</taxon>
        <taxon>Gammaproteobacteria</taxon>
        <taxon>Alteromonadales</taxon>
        <taxon>Pseudoalteromonadaceae</taxon>
        <taxon>Pseudoalteromonas</taxon>
    </lineage>
</organism>
<dbReference type="Pfam" id="PF13692">
    <property type="entry name" value="Glyco_trans_1_4"/>
    <property type="match status" value="1"/>
</dbReference>
<dbReference type="GO" id="GO:0003677">
    <property type="term" value="F:DNA binding"/>
    <property type="evidence" value="ECO:0007669"/>
    <property type="project" value="InterPro"/>
</dbReference>
<gene>
    <name evidence="2" type="ORF">HHO47_03135</name>
</gene>
<dbReference type="GO" id="GO:0006355">
    <property type="term" value="P:regulation of DNA-templated transcription"/>
    <property type="evidence" value="ECO:0007669"/>
    <property type="project" value="InterPro"/>
</dbReference>
<dbReference type="InterPro" id="IPR010982">
    <property type="entry name" value="Lambda_DNA-bd_dom_sf"/>
</dbReference>
<dbReference type="RefSeq" id="WP_169018812.1">
    <property type="nucleotide sequence ID" value="NZ_JABBMT010000003.1"/>
</dbReference>
<dbReference type="AlphaFoldDB" id="A0A7Y0DR03"/>
<accession>A0A7Y0DR03</accession>
<dbReference type="PROSITE" id="PS50932">
    <property type="entry name" value="HTH_LACI_2"/>
    <property type="match status" value="1"/>
</dbReference>
<dbReference type="SUPFAM" id="SSF47413">
    <property type="entry name" value="lambda repressor-like DNA-binding domains"/>
    <property type="match status" value="1"/>
</dbReference>
<dbReference type="EMBL" id="JABBMT010000003">
    <property type="protein sequence ID" value="NMM39858.1"/>
    <property type="molecule type" value="Genomic_DNA"/>
</dbReference>
<dbReference type="SMART" id="SM00354">
    <property type="entry name" value="HTH_LACI"/>
    <property type="match status" value="1"/>
</dbReference>
<reference evidence="2" key="1">
    <citation type="submission" date="2020-04" db="EMBL/GenBank/DDBJ databases">
        <title>Genome Sequencing for Pseudoaltermonas arctica.</title>
        <authorList>
            <person name="Elkins N.S."/>
        </authorList>
    </citation>
    <scope>NUCLEOTIDE SEQUENCE [LARGE SCALE GENOMIC DNA]</scope>
    <source>
        <strain evidence="2">NEC-BIFX-2020_0012</strain>
    </source>
</reference>
<dbReference type="CDD" id="cd03801">
    <property type="entry name" value="GT4_PimA-like"/>
    <property type="match status" value="1"/>
</dbReference>
<comment type="caution">
    <text evidence="2">The sequence shown here is derived from an EMBL/GenBank/DDBJ whole genome shotgun (WGS) entry which is preliminary data.</text>
</comment>
<dbReference type="SUPFAM" id="SSF53756">
    <property type="entry name" value="UDP-Glycosyltransferase/glycogen phosphorylase"/>
    <property type="match status" value="1"/>
</dbReference>
<dbReference type="Gene3D" id="3.40.50.2000">
    <property type="entry name" value="Glycogen Phosphorylase B"/>
    <property type="match status" value="1"/>
</dbReference>
<dbReference type="CDD" id="cd01392">
    <property type="entry name" value="HTH_LacI"/>
    <property type="match status" value="1"/>
</dbReference>
<dbReference type="Pfam" id="PF00356">
    <property type="entry name" value="LacI"/>
    <property type="match status" value="1"/>
</dbReference>
<feature type="domain" description="HTH lacI-type" evidence="1">
    <location>
        <begin position="8"/>
        <end position="43"/>
    </location>
</feature>
<dbReference type="Proteomes" id="UP000570493">
    <property type="component" value="Unassembled WGS sequence"/>
</dbReference>